<reference evidence="4 5" key="1">
    <citation type="journal article" date="2014" name="Int. J. Syst. Evol. Microbiol.">
        <title>Phylogenomics and the dynamic genome evolution of the genus Streptococcus.</title>
        <authorList>
            <consortium name="The Broad Institute Genome Sequencing Platform"/>
            <person name="Richards V.P."/>
            <person name="Palmer S.R."/>
            <person name="Pavinski Bitar P.D."/>
            <person name="Qin X."/>
            <person name="Weinstock G.M."/>
            <person name="Highlander S.K."/>
            <person name="Town C.D."/>
            <person name="Burne R.A."/>
            <person name="Stanhope M.J."/>
        </authorList>
    </citation>
    <scope>NUCLEOTIDE SEQUENCE [LARGE SCALE GENOMIC DNA]</scope>
    <source>
        <strain evidence="4 5">2285-97</strain>
    </source>
</reference>
<dbReference type="EMBL" id="AEUZ02000001">
    <property type="protein sequence ID" value="EHJ57104.1"/>
    <property type="molecule type" value="Genomic_DNA"/>
</dbReference>
<dbReference type="Proteomes" id="UP000005388">
    <property type="component" value="Unassembled WGS sequence"/>
</dbReference>
<dbReference type="AlphaFoldDB" id="G5KHU1"/>
<evidence type="ECO:0000313" key="5">
    <source>
        <dbReference type="Proteomes" id="UP000005388"/>
    </source>
</evidence>
<keyword evidence="1 4" id="KW-0560">Oxidoreductase</keyword>
<evidence type="ECO:0000313" key="4">
    <source>
        <dbReference type="EMBL" id="EHJ57104.1"/>
    </source>
</evidence>
<comment type="caution">
    <text evidence="4">The sequence shown here is derived from an EMBL/GenBank/DDBJ whole genome shotgun (WGS) entry which is preliminary data.</text>
</comment>
<organism evidence="4 5">
    <name type="scientific">Streptococcus urinalis 2285-97</name>
    <dbReference type="NCBI Taxonomy" id="764291"/>
    <lineage>
        <taxon>Bacteria</taxon>
        <taxon>Bacillati</taxon>
        <taxon>Bacillota</taxon>
        <taxon>Bacilli</taxon>
        <taxon>Lactobacillales</taxon>
        <taxon>Streptococcaceae</taxon>
        <taxon>Streptococcus</taxon>
    </lineage>
</organism>
<keyword evidence="5" id="KW-1185">Reference proteome</keyword>
<accession>G5KHU1</accession>
<dbReference type="Pfam" id="PF25137">
    <property type="entry name" value="ADH_Fe_C"/>
    <property type="match status" value="1"/>
</dbReference>
<proteinExistence type="predicted"/>
<feature type="domain" description="Fe-containing alcohol dehydrogenase-like C-terminal" evidence="3">
    <location>
        <begin position="189"/>
        <end position="383"/>
    </location>
</feature>
<dbReference type="PANTHER" id="PTHR11496:SF83">
    <property type="entry name" value="HYDROXYACID-OXOACID TRANSHYDROGENASE, MITOCHONDRIAL"/>
    <property type="match status" value="1"/>
</dbReference>
<dbReference type="PANTHER" id="PTHR11496">
    <property type="entry name" value="ALCOHOL DEHYDROGENASE"/>
    <property type="match status" value="1"/>
</dbReference>
<evidence type="ECO:0000259" key="2">
    <source>
        <dbReference type="Pfam" id="PF00465"/>
    </source>
</evidence>
<dbReference type="InterPro" id="IPR001670">
    <property type="entry name" value="ADH_Fe/GldA"/>
</dbReference>
<dbReference type="InterPro" id="IPR056798">
    <property type="entry name" value="ADH_Fe_C"/>
</dbReference>
<dbReference type="STRING" id="764291.STRUR_1526"/>
<evidence type="ECO:0000256" key="1">
    <source>
        <dbReference type="ARBA" id="ARBA00023002"/>
    </source>
</evidence>
<dbReference type="InterPro" id="IPR039697">
    <property type="entry name" value="Alcohol_dehydrogenase_Fe"/>
</dbReference>
<dbReference type="FunFam" id="3.40.50.1970:FF:000003">
    <property type="entry name" value="Alcohol dehydrogenase, iron-containing"/>
    <property type="match status" value="1"/>
</dbReference>
<dbReference type="GO" id="GO:0004022">
    <property type="term" value="F:alcohol dehydrogenase (NAD+) activity"/>
    <property type="evidence" value="ECO:0007669"/>
    <property type="project" value="UniProtKB-EC"/>
</dbReference>
<dbReference type="Pfam" id="PF00465">
    <property type="entry name" value="Fe-ADH"/>
    <property type="match status" value="1"/>
</dbReference>
<dbReference type="eggNOG" id="COG1454">
    <property type="taxonomic scope" value="Bacteria"/>
</dbReference>
<feature type="domain" description="Alcohol dehydrogenase iron-type/glycerol dehydrogenase GldA" evidence="2">
    <location>
        <begin position="10"/>
        <end position="176"/>
    </location>
</feature>
<dbReference type="Gene3D" id="3.40.50.1970">
    <property type="match status" value="1"/>
</dbReference>
<evidence type="ECO:0000259" key="3">
    <source>
        <dbReference type="Pfam" id="PF25137"/>
    </source>
</evidence>
<gene>
    <name evidence="4" type="ORF">STRUR_1526</name>
</gene>
<dbReference type="SUPFAM" id="SSF56796">
    <property type="entry name" value="Dehydroquinate synthase-like"/>
    <property type="match status" value="1"/>
</dbReference>
<dbReference type="GO" id="GO:0046872">
    <property type="term" value="F:metal ion binding"/>
    <property type="evidence" value="ECO:0007669"/>
    <property type="project" value="InterPro"/>
</dbReference>
<protein>
    <submittedName>
        <fullName evidence="4">Alcohol dehydrogenase, iron-dependent</fullName>
        <ecNumber evidence="4">1.1.1.1</ecNumber>
    </submittedName>
</protein>
<dbReference type="RefSeq" id="WP_006739833.1">
    <property type="nucleotide sequence ID" value="NZ_AEUZ02000001.1"/>
</dbReference>
<dbReference type="CDD" id="cd08551">
    <property type="entry name" value="Fe-ADH"/>
    <property type="match status" value="1"/>
</dbReference>
<dbReference type="EC" id="1.1.1.1" evidence="4"/>
<dbReference type="Gene3D" id="1.20.1090.10">
    <property type="entry name" value="Dehydroquinate synthase-like - alpha domain"/>
    <property type="match status" value="1"/>
</dbReference>
<sequence>MLTDYSLKMPRNVLAGEHALEDIKDVIPESTNKIVIFTDKGIIKAGLVNLVEEVLNNLGLNYKIVSDIPAEPTYHQVQEVVDQFKAEKADFIVAIGGGSAMDTAKLASILSTDDYGVKDLLDNPLLAKKQVSSLLIPTTAGTGSEATPNAIVSVPEKNLKIGIVNPDMIPDFVVLDARFIKNLPARIAAAPSVDAMCHAIECFTSKKRNPFSNSFALEAFDLIFNNIIEATLNPEAMEAKKKMLIAAFYAGVAITASGTTAIHALSYPLGGKYHIAHGVSNAILLMPVMKFNEPAIKEYLAEAYDRVVHDGDKTLSVDDKSAYIIQEMDRIVDVLEIPKSLTEFGVPKSDLEELVASGMEVQRLLVNNMREVRADDARQIYQQVL</sequence>
<name>G5KHU1_9STRE</name>